<evidence type="ECO:0000313" key="3">
    <source>
        <dbReference type="Proteomes" id="UP000007431"/>
    </source>
</evidence>
<feature type="region of interest" description="Disordered" evidence="1">
    <location>
        <begin position="556"/>
        <end position="581"/>
    </location>
</feature>
<feature type="region of interest" description="Disordered" evidence="1">
    <location>
        <begin position="178"/>
        <end position="214"/>
    </location>
</feature>
<gene>
    <name evidence="2" type="ORF">SCHCODRAFT_114614</name>
</gene>
<dbReference type="AlphaFoldDB" id="D8QL93"/>
<evidence type="ECO:0000313" key="2">
    <source>
        <dbReference type="EMBL" id="EFI91305.1"/>
    </source>
</evidence>
<dbReference type="OrthoDB" id="3107693at2759"/>
<dbReference type="HOGENOM" id="CLU_373037_0_0_1"/>
<keyword evidence="3" id="KW-1185">Reference proteome</keyword>
<name>D8QL93_SCHCM</name>
<dbReference type="KEGG" id="scm:SCHCO_02521775"/>
<feature type="non-terminal residue" evidence="2">
    <location>
        <position position="745"/>
    </location>
</feature>
<feature type="compositionally biased region" description="Basic and acidic residues" evidence="1">
    <location>
        <begin position="682"/>
        <end position="693"/>
    </location>
</feature>
<dbReference type="RefSeq" id="XP_003026208.1">
    <property type="nucleotide sequence ID" value="XM_003026162.1"/>
</dbReference>
<feature type="region of interest" description="Disordered" evidence="1">
    <location>
        <begin position="325"/>
        <end position="344"/>
    </location>
</feature>
<dbReference type="GeneID" id="9589099"/>
<dbReference type="VEuPathDB" id="FungiDB:SCHCODRAFT_02521775"/>
<evidence type="ECO:0000256" key="1">
    <source>
        <dbReference type="SAM" id="MobiDB-lite"/>
    </source>
</evidence>
<dbReference type="EMBL" id="GL377318">
    <property type="protein sequence ID" value="EFI91305.1"/>
    <property type="molecule type" value="Genomic_DNA"/>
</dbReference>
<feature type="region of interest" description="Disordered" evidence="1">
    <location>
        <begin position="427"/>
        <end position="510"/>
    </location>
</feature>
<protein>
    <submittedName>
        <fullName evidence="2">Uncharacterized protein</fullName>
    </submittedName>
</protein>
<reference evidence="2 3" key="1">
    <citation type="journal article" date="2010" name="Nat. Biotechnol.">
        <title>Genome sequence of the model mushroom Schizophyllum commune.</title>
        <authorList>
            <person name="Ohm R.A."/>
            <person name="de Jong J.F."/>
            <person name="Lugones L.G."/>
            <person name="Aerts A."/>
            <person name="Kothe E."/>
            <person name="Stajich J.E."/>
            <person name="de Vries R.P."/>
            <person name="Record E."/>
            <person name="Levasseur A."/>
            <person name="Baker S.E."/>
            <person name="Bartholomew K.A."/>
            <person name="Coutinho P.M."/>
            <person name="Erdmann S."/>
            <person name="Fowler T.J."/>
            <person name="Gathman A.C."/>
            <person name="Lombard V."/>
            <person name="Henrissat B."/>
            <person name="Knabe N."/>
            <person name="Kuees U."/>
            <person name="Lilly W.W."/>
            <person name="Lindquist E."/>
            <person name="Lucas S."/>
            <person name="Magnuson J.K."/>
            <person name="Piumi F."/>
            <person name="Raudaskoski M."/>
            <person name="Salamov A."/>
            <person name="Schmutz J."/>
            <person name="Schwarze F.W.M.R."/>
            <person name="vanKuyk P.A."/>
            <person name="Horton J.S."/>
            <person name="Grigoriev I.V."/>
            <person name="Woesten H.A.B."/>
        </authorList>
    </citation>
    <scope>NUCLEOTIDE SEQUENCE [LARGE SCALE GENOMIC DNA]</scope>
    <source>
        <strain evidence="3">H4-8 / FGSC 9210</strain>
    </source>
</reference>
<feature type="region of interest" description="Disordered" evidence="1">
    <location>
        <begin position="256"/>
        <end position="288"/>
    </location>
</feature>
<sequence length="745" mass="80303">MRAADRAYYGEYKPACPIQPDSLRNRVYGAASWSSKLRADGLISYDGGLGERNIEAREFARYLEDLAMEMQPVLDTLVRATVADHEQAPKAWRFEMKKHADSLREARSHIDLSRAHMRATWQCGKAVRFYRKYRQQAEDLVRAASQPDLALQATDPPASIKSNAAHQPLRVAHECPSAVLDPPTQAGAPSLPLPGTPAEEEEVGHGSPAHAPPHKDVEHLAKEASGRADSAVRVVVEPQQQSFGSALARRVNEATQRVSCAQRTPSEAARPSHGERLPNSVPTRSLQSRDCPPHLALMPLAPTPHNKPVAETQTRHATGPRAHDGFTTSPHSHQCSSRASGPVPARGWVKDAQEAIPPLVQESEENLLEGLRQVQTMGGVATGEAGRTRCVQINAPSEAMGSPCVLSTLGRPSAPYRAVARRYWPAARTEQRPACSASPREPATAEDEVSTQEGNGARRAPWSETLRAARSPRQRLSSCPAPAPGLMIAAREPSRVAVSSRAKAERPPKTRMEFLAGAASPWRCPSSSDSAPVLELVEDVQEAAVSSAKVLRPSESAGIKSSRMGGMSANEWKCPSNVPPPPKVLALPSRTVASYDKSDAPARSQTTQLVLARELVSPELAVSAREGSSAQCAPPDESRKVDVAHAQAWRNLSAAQSRTSLAPPANLKGLAGPKDVSGQRESGARRAPWSEKRLVRHPQRRHLSLHASTPIPLIPGTKGSSVTPRSLPLQGGRLFLSLGLRRQTC</sequence>
<feature type="region of interest" description="Disordered" evidence="1">
    <location>
        <begin position="622"/>
        <end position="642"/>
    </location>
</feature>
<dbReference type="Proteomes" id="UP000007431">
    <property type="component" value="Unassembled WGS sequence"/>
</dbReference>
<feature type="region of interest" description="Disordered" evidence="1">
    <location>
        <begin position="654"/>
        <end position="699"/>
    </location>
</feature>
<feature type="compositionally biased region" description="Polar residues" evidence="1">
    <location>
        <begin position="326"/>
        <end position="339"/>
    </location>
</feature>
<dbReference type="InParanoid" id="D8QL93"/>
<proteinExistence type="predicted"/>
<feature type="compositionally biased region" description="Polar residues" evidence="1">
    <location>
        <begin position="256"/>
        <end position="265"/>
    </location>
</feature>
<accession>D8QL93</accession>
<organism evidence="3">
    <name type="scientific">Schizophyllum commune (strain H4-8 / FGSC 9210)</name>
    <name type="common">Split gill fungus</name>
    <dbReference type="NCBI Taxonomy" id="578458"/>
    <lineage>
        <taxon>Eukaryota</taxon>
        <taxon>Fungi</taxon>
        <taxon>Dikarya</taxon>
        <taxon>Basidiomycota</taxon>
        <taxon>Agaricomycotina</taxon>
        <taxon>Agaricomycetes</taxon>
        <taxon>Agaricomycetidae</taxon>
        <taxon>Agaricales</taxon>
        <taxon>Schizophyllaceae</taxon>
        <taxon>Schizophyllum</taxon>
    </lineage>
</organism>